<evidence type="ECO:0000313" key="2">
    <source>
        <dbReference type="Proteomes" id="UP000287144"/>
    </source>
</evidence>
<dbReference type="EMBL" id="NKCK01000013">
    <property type="protein sequence ID" value="RSM12648.1"/>
    <property type="molecule type" value="Genomic_DNA"/>
</dbReference>
<dbReference type="Proteomes" id="UP000287144">
    <property type="component" value="Unassembled WGS sequence"/>
</dbReference>
<dbReference type="STRING" id="1325735.A0A428UEC3"/>
<protein>
    <submittedName>
        <fullName evidence="1">Uncharacterized protein</fullName>
    </submittedName>
</protein>
<gene>
    <name evidence="1" type="ORF">CEP52_002292</name>
</gene>
<name>A0A428UEC3_9HYPO</name>
<dbReference type="AlphaFoldDB" id="A0A428UEC3"/>
<reference evidence="1 2" key="1">
    <citation type="submission" date="2017-06" db="EMBL/GenBank/DDBJ databases">
        <title>Comparative genomic analysis of Ambrosia Fusariam Clade fungi.</title>
        <authorList>
            <person name="Stajich J.E."/>
            <person name="Carrillo J."/>
            <person name="Kijimoto T."/>
            <person name="Eskalen A."/>
            <person name="O'Donnell K."/>
            <person name="Kasson M."/>
        </authorList>
    </citation>
    <scope>NUCLEOTIDE SEQUENCE [LARGE SCALE GENOMIC DNA]</scope>
    <source>
        <strain evidence="1 2">NRRL62579</strain>
    </source>
</reference>
<accession>A0A428UEC3</accession>
<evidence type="ECO:0000313" key="1">
    <source>
        <dbReference type="EMBL" id="RSM12648.1"/>
    </source>
</evidence>
<comment type="caution">
    <text evidence="1">The sequence shown here is derived from an EMBL/GenBank/DDBJ whole genome shotgun (WGS) entry which is preliminary data.</text>
</comment>
<keyword evidence="2" id="KW-1185">Reference proteome</keyword>
<sequence>MSEQVSVRDLLTVIITTSVTPSSPSTELLEAILESFNRHCPAFLSCKVIVVFDGYDKIVPTARLKKGQVTTQQAENFTSYKQNVKNLILGRYQRHGEGSTFTNTHAKAEYGSTRGDNEVSYTISQTCDKSALRATETPYVWVQQHDWALLSDLPIEPMLQIMKAHEADAEVPIKYICLAAVRMLSYATSMDVARFPALRNLTASLTGDFSTASHPDVKVPLTPMYFWHDKPHVASTAHYLNRVFPTRLAMFRGDFIEDKIGQRARAQMKEGEWNKWATWLYYPEDGKQLCLRHLQGRTRESVAGQADRAAMWKQKNEMRDLEKGASAVEVDAIQDLPLYLEDEPDS</sequence>
<proteinExistence type="predicted"/>
<organism evidence="1 2">
    <name type="scientific">Fusarium oligoseptatum</name>
    <dbReference type="NCBI Taxonomy" id="2604345"/>
    <lineage>
        <taxon>Eukaryota</taxon>
        <taxon>Fungi</taxon>
        <taxon>Dikarya</taxon>
        <taxon>Ascomycota</taxon>
        <taxon>Pezizomycotina</taxon>
        <taxon>Sordariomycetes</taxon>
        <taxon>Hypocreomycetidae</taxon>
        <taxon>Hypocreales</taxon>
        <taxon>Nectriaceae</taxon>
        <taxon>Fusarium</taxon>
        <taxon>Fusarium solani species complex</taxon>
    </lineage>
</organism>